<organism evidence="19 20">
    <name type="scientific">Albula goreensis</name>
    <dbReference type="NCBI Taxonomy" id="1534307"/>
    <lineage>
        <taxon>Eukaryota</taxon>
        <taxon>Metazoa</taxon>
        <taxon>Chordata</taxon>
        <taxon>Craniata</taxon>
        <taxon>Vertebrata</taxon>
        <taxon>Euteleostomi</taxon>
        <taxon>Actinopterygii</taxon>
        <taxon>Neopterygii</taxon>
        <taxon>Teleostei</taxon>
        <taxon>Albuliformes</taxon>
        <taxon>Albulidae</taxon>
        <taxon>Albula</taxon>
    </lineage>
</organism>
<feature type="domain" description="Laminin EGF-like" evidence="16">
    <location>
        <begin position="540"/>
        <end position="585"/>
    </location>
</feature>
<keyword evidence="9 12" id="KW-1015">Disulfide bond</keyword>
<keyword evidence="10" id="KW-0325">Glycoprotein</keyword>
<evidence type="ECO:0000259" key="17">
    <source>
        <dbReference type="PROSITE" id="PS51115"/>
    </source>
</evidence>
<dbReference type="GO" id="GO:0030334">
    <property type="term" value="P:regulation of cell migration"/>
    <property type="evidence" value="ECO:0007669"/>
    <property type="project" value="InterPro"/>
</dbReference>
<dbReference type="SMART" id="SM00136">
    <property type="entry name" value="LamNT"/>
    <property type="match status" value="1"/>
</dbReference>
<keyword evidence="20" id="KW-1185">Reference proteome</keyword>
<evidence type="ECO:0000259" key="16">
    <source>
        <dbReference type="PROSITE" id="PS50027"/>
    </source>
</evidence>
<dbReference type="InterPro" id="IPR013320">
    <property type="entry name" value="ConA-like_dom_sf"/>
</dbReference>
<dbReference type="Pfam" id="PF00055">
    <property type="entry name" value="Laminin_N"/>
    <property type="match status" value="1"/>
</dbReference>
<dbReference type="InterPro" id="IPR008211">
    <property type="entry name" value="Laminin_N"/>
</dbReference>
<evidence type="ECO:0000256" key="10">
    <source>
        <dbReference type="ARBA" id="ARBA00023180"/>
    </source>
</evidence>
<dbReference type="FunFam" id="2.60.120.200:FF:000150">
    <property type="entry name" value="Laminin subunit alpha 5"/>
    <property type="match status" value="1"/>
</dbReference>
<dbReference type="FunFam" id="2.10.25.10:FF:000209">
    <property type="entry name" value="Laminin subunit alpha 5"/>
    <property type="match status" value="5"/>
</dbReference>
<feature type="disulfide bond" evidence="12">
    <location>
        <begin position="722"/>
        <end position="734"/>
    </location>
</feature>
<dbReference type="GO" id="GO:0009887">
    <property type="term" value="P:animal organ morphogenesis"/>
    <property type="evidence" value="ECO:0007669"/>
    <property type="project" value="TreeGrafter"/>
</dbReference>
<dbReference type="InterPro" id="IPR056863">
    <property type="entry name" value="LMN_ATRN_NET-like_EGF"/>
</dbReference>
<dbReference type="SMART" id="SM00281">
    <property type="entry name" value="LamB"/>
    <property type="match status" value="1"/>
</dbReference>
<feature type="domain" description="Laminin EGF-like" evidence="16">
    <location>
        <begin position="1526"/>
        <end position="1574"/>
    </location>
</feature>
<feature type="compositionally biased region" description="Basic residues" evidence="14">
    <location>
        <begin position="1088"/>
        <end position="1099"/>
    </location>
</feature>
<feature type="disulfide bond" evidence="12">
    <location>
        <begin position="515"/>
        <end position="524"/>
    </location>
</feature>
<feature type="disulfide bond" evidence="12">
    <location>
        <begin position="470"/>
        <end position="479"/>
    </location>
</feature>
<feature type="disulfide bond" evidence="12">
    <location>
        <begin position="540"/>
        <end position="552"/>
    </location>
</feature>
<dbReference type="InterPro" id="IPR009254">
    <property type="entry name" value="Laminin_aI"/>
</dbReference>
<feature type="domain" description="Laminin IV type A" evidence="17">
    <location>
        <begin position="1646"/>
        <end position="1824"/>
    </location>
</feature>
<dbReference type="SMART" id="SM00180">
    <property type="entry name" value="EGF_Lam"/>
    <property type="match status" value="19"/>
</dbReference>
<dbReference type="InterPro" id="IPR010307">
    <property type="entry name" value="Laminin_dom_II"/>
</dbReference>
<evidence type="ECO:0000256" key="5">
    <source>
        <dbReference type="ARBA" id="ARBA00022737"/>
    </source>
</evidence>
<feature type="disulfide bond" evidence="12">
    <location>
        <begin position="697"/>
        <end position="706"/>
    </location>
</feature>
<feature type="domain" description="Laminin EGF-like" evidence="16">
    <location>
        <begin position="258"/>
        <end position="301"/>
    </location>
</feature>
<dbReference type="SUPFAM" id="SSF49899">
    <property type="entry name" value="Concanavalin A-like lectins/glucanases"/>
    <property type="match status" value="5"/>
</dbReference>
<feature type="domain" description="Laminin G" evidence="15">
    <location>
        <begin position="3338"/>
        <end position="3510"/>
    </location>
</feature>
<feature type="coiled-coil region" evidence="13">
    <location>
        <begin position="2091"/>
        <end position="2157"/>
    </location>
</feature>
<feature type="disulfide bond" evidence="12">
    <location>
        <begin position="631"/>
        <end position="643"/>
    </location>
</feature>
<feature type="disulfide bond" evidence="12">
    <location>
        <begin position="1550"/>
        <end position="1559"/>
    </location>
</feature>
<feature type="domain" description="Laminin G" evidence="15">
    <location>
        <begin position="2812"/>
        <end position="2957"/>
    </location>
</feature>
<dbReference type="GO" id="GO:0007155">
    <property type="term" value="P:cell adhesion"/>
    <property type="evidence" value="ECO:0007669"/>
    <property type="project" value="UniProtKB-KW"/>
</dbReference>
<feature type="disulfide bond" evidence="12">
    <location>
        <begin position="451"/>
        <end position="468"/>
    </location>
</feature>
<keyword evidence="6" id="KW-0084">Basement membrane</keyword>
<feature type="domain" description="Laminin EGF-like" evidence="16">
    <location>
        <begin position="677"/>
        <end position="721"/>
    </location>
</feature>
<evidence type="ECO:0000256" key="9">
    <source>
        <dbReference type="ARBA" id="ARBA00023157"/>
    </source>
</evidence>
<dbReference type="FunFam" id="2.10.25.10:FF:000011">
    <property type="entry name" value="Cadherin EGF LAG seven-pass G-type receptor"/>
    <property type="match status" value="1"/>
</dbReference>
<dbReference type="GO" id="GO:0005576">
    <property type="term" value="C:extracellular region"/>
    <property type="evidence" value="ECO:0007669"/>
    <property type="project" value="UniProtKB-ARBA"/>
</dbReference>
<keyword evidence="2" id="KW-0964">Secreted</keyword>
<feature type="disulfide bond" evidence="12">
    <location>
        <begin position="1961"/>
        <end position="1970"/>
    </location>
</feature>
<dbReference type="PRINTS" id="PR00011">
    <property type="entry name" value="EGFLAMININ"/>
</dbReference>
<dbReference type="Pfam" id="PF06008">
    <property type="entry name" value="Laminin_I"/>
    <property type="match status" value="1"/>
</dbReference>
<feature type="domain" description="Laminin EGF-like" evidence="16">
    <location>
        <begin position="449"/>
        <end position="494"/>
    </location>
</feature>
<dbReference type="EMBL" id="JAERUA010000003">
    <property type="protein sequence ID" value="KAI1902257.1"/>
    <property type="molecule type" value="Genomic_DNA"/>
</dbReference>
<evidence type="ECO:0000256" key="11">
    <source>
        <dbReference type="ARBA" id="ARBA00023292"/>
    </source>
</evidence>
<evidence type="ECO:0000313" key="20">
    <source>
        <dbReference type="Proteomes" id="UP000829720"/>
    </source>
</evidence>
<keyword evidence="7" id="KW-0130">Cell adhesion</keyword>
<proteinExistence type="predicted"/>
<dbReference type="Pfam" id="PF24973">
    <property type="entry name" value="EGF_LMN_ATRN"/>
    <property type="match status" value="1"/>
</dbReference>
<feature type="disulfide bond" evidence="12">
    <location>
        <begin position="1575"/>
        <end position="1587"/>
    </location>
</feature>
<gene>
    <name evidence="19" type="ORF">AGOR_G00042840</name>
</gene>
<feature type="region of interest" description="Disordered" evidence="14">
    <location>
        <begin position="2433"/>
        <end position="2466"/>
    </location>
</feature>
<dbReference type="InterPro" id="IPR050440">
    <property type="entry name" value="Laminin/Netrin_ECM"/>
</dbReference>
<evidence type="ECO:0000256" key="3">
    <source>
        <dbReference type="ARBA" id="ARBA00022530"/>
    </source>
</evidence>
<feature type="coiled-coil region" evidence="13">
    <location>
        <begin position="2029"/>
        <end position="2056"/>
    </location>
</feature>
<feature type="disulfide bond" evidence="12">
    <location>
        <begin position="1577"/>
        <end position="1594"/>
    </location>
</feature>
<dbReference type="Pfam" id="PF06009">
    <property type="entry name" value="Laminin_II"/>
    <property type="match status" value="1"/>
</dbReference>
<evidence type="ECO:0000256" key="6">
    <source>
        <dbReference type="ARBA" id="ARBA00022869"/>
    </source>
</evidence>
<protein>
    <recommendedName>
        <fullName evidence="21">Laminin subunit alpha-3</fullName>
    </recommendedName>
</protein>
<feature type="disulfide bond" evidence="12">
    <location>
        <begin position="743"/>
        <end position="752"/>
    </location>
</feature>
<dbReference type="FunFam" id="2.10.25.10:FF:000034">
    <property type="entry name" value="Laminin subunit alpha 3"/>
    <property type="match status" value="1"/>
</dbReference>
<dbReference type="PROSITE" id="PS01248">
    <property type="entry name" value="EGF_LAM_1"/>
    <property type="match status" value="7"/>
</dbReference>
<feature type="disulfide bond" evidence="12">
    <location>
        <begin position="359"/>
        <end position="371"/>
    </location>
</feature>
<dbReference type="FunFam" id="2.10.25.10:FF:000069">
    <property type="entry name" value="Laminin subunit alpha 1"/>
    <property type="match status" value="1"/>
</dbReference>
<keyword evidence="3" id="KW-0272">Extracellular matrix</keyword>
<feature type="domain" description="Laminin EGF-like" evidence="16">
    <location>
        <begin position="1935"/>
        <end position="1990"/>
    </location>
</feature>
<feature type="domain" description="Laminin EGF-like" evidence="16">
    <location>
        <begin position="1888"/>
        <end position="1934"/>
    </location>
</feature>
<dbReference type="CDD" id="cd00055">
    <property type="entry name" value="EGF_Lam"/>
    <property type="match status" value="18"/>
</dbReference>
<dbReference type="Gene3D" id="2.60.120.200">
    <property type="match status" value="5"/>
</dbReference>
<feature type="compositionally biased region" description="Basic and acidic residues" evidence="14">
    <location>
        <begin position="2624"/>
        <end position="2637"/>
    </location>
</feature>
<dbReference type="CDD" id="cd02795">
    <property type="entry name" value="CBM6-CBM35-CBM36_like"/>
    <property type="match status" value="1"/>
</dbReference>
<dbReference type="CDD" id="cd00110">
    <property type="entry name" value="LamG"/>
    <property type="match status" value="4"/>
</dbReference>
<feature type="domain" description="Laminin G" evidence="15">
    <location>
        <begin position="3161"/>
        <end position="3331"/>
    </location>
</feature>
<evidence type="ECO:0000259" key="15">
    <source>
        <dbReference type="PROSITE" id="PS50025"/>
    </source>
</evidence>
<dbReference type="PROSITE" id="PS00022">
    <property type="entry name" value="EGF_1"/>
    <property type="match status" value="1"/>
</dbReference>
<accession>A0A8T3E3R2</accession>
<feature type="domain" description="Laminin EGF-like" evidence="16">
    <location>
        <begin position="495"/>
        <end position="539"/>
    </location>
</feature>
<feature type="disulfide bond" evidence="12">
    <location>
        <begin position="1907"/>
        <end position="1916"/>
    </location>
</feature>
<evidence type="ECO:0000256" key="12">
    <source>
        <dbReference type="PROSITE-ProRule" id="PRU00460"/>
    </source>
</evidence>
<dbReference type="Pfam" id="PF00053">
    <property type="entry name" value="EGF_laminin"/>
    <property type="match status" value="17"/>
</dbReference>
<dbReference type="InterPro" id="IPR002049">
    <property type="entry name" value="LE_dom"/>
</dbReference>
<feature type="domain" description="Laminin G" evidence="15">
    <location>
        <begin position="2964"/>
        <end position="3121"/>
    </location>
</feature>
<dbReference type="PROSITE" id="PS51117">
    <property type="entry name" value="LAMININ_NTER"/>
    <property type="match status" value="1"/>
</dbReference>
<dbReference type="FunFam" id="2.10.25.10:FF:000407">
    <property type="entry name" value="Laminin subunit alpha-3"/>
    <property type="match status" value="1"/>
</dbReference>
<dbReference type="PROSITE" id="PS50027">
    <property type="entry name" value="EGF_LAM_2"/>
    <property type="match status" value="14"/>
</dbReference>
<dbReference type="GO" id="GO:0009888">
    <property type="term" value="P:tissue development"/>
    <property type="evidence" value="ECO:0007669"/>
    <property type="project" value="TreeGrafter"/>
</dbReference>
<feature type="disulfide bond" evidence="12">
    <location>
        <begin position="277"/>
        <end position="286"/>
    </location>
</feature>
<feature type="domain" description="Laminin EGF-like" evidence="16">
    <location>
        <begin position="631"/>
        <end position="676"/>
    </location>
</feature>
<feature type="disulfide bond" evidence="12">
    <location>
        <begin position="495"/>
        <end position="507"/>
    </location>
</feature>
<feature type="disulfide bond" evidence="12">
    <location>
        <begin position="633"/>
        <end position="650"/>
    </location>
</feature>
<dbReference type="InterPro" id="IPR000742">
    <property type="entry name" value="EGF"/>
</dbReference>
<dbReference type="InterPro" id="IPR001791">
    <property type="entry name" value="Laminin_G"/>
</dbReference>
<dbReference type="InterPro" id="IPR000034">
    <property type="entry name" value="Laminin_IV"/>
</dbReference>
<dbReference type="PANTHER" id="PTHR10574">
    <property type="entry name" value="NETRIN/LAMININ-RELATED"/>
    <property type="match status" value="1"/>
</dbReference>
<sequence length="3513" mass="387361">MALSGYMPEAEKPSLHRGDLKRDCIEFFGKQPNARITRDDDQLCTTEYSRIVPLENGEIVVSLVNGRPGARNFTYSPVLRDFTKATNIRLRFLRTSTLLGHLISKAQRDPTVTRRYYYSIKDISVGGRCVCHGHAQVCGARNPNDPTRLQCECQHNTCGESCDRCCPGFNQKPWRAATADSANECQPCQCHSHATDCYYDPEVDRRRASLNIYGQFDGGGVCRNCQHNTDGVNCERCKAGFYRPYGVQPDSPNACEPCRCDPRTTAGCEDGSGRCICGPNFSGDNCDRCAEGYYGFPHCTRYPFFQTTTKSYGDIVDPLGCPDGYFGPPTCQPCQCNGPGVAVPVCDKRTGIANVGPGCACTTEGTLPQVCEASGRCLCRPEVEGPGCDRCRPGYHSFPNCQACRCEGVGVADRTCGPRGECRCRPNYAGDQCERCVQGYYGYPSCAACQCSRDGSYAESCDLVSGQCHCRPGVTGQRCDRCVDRGSRFPQCEACRCEGPGVADRTCGPGGECRCRPNYAGRQCERCAQGYYGYPNCAVCQCSQDGSYDESCDLRTGQCRCRPGVTGQRCDRCIERGSRFPQCEACRCEGPGVADRTCGPGGECRCRPNYAGRQCERCAQGYYGYPNCAACQCSRDGSYDESCDLVTGQCRCRPGVTGQRCDRCIERGSRFPQCEACRCEGVGVADRTCGPRGECRCRPNYAGDQCERCAQGYYGYPNCAVCQCSRDGAYDESCDLVTGQCRCRPGVTGQRCDRCIERGSRFPQCEGSVSRCNPVGTDMNRVDVSSGYCPCLPEVEGPLCDRCKPLYWNLAPENPNGCIGCECDVGGALGPACAEPSGQCKCRKHVEGRTCNQPEANYYFPDLHQMKYEVEDGITPNARPVRFGYDPQQFPGFSWRGYASMSRAQPEVVLSLIVAPPGPYRIVLRYSTSSRPRVGSEVRITVHVDGTERALFRIILRYANPGSSSVTGRITASHVRGGEGMRQSKEVVFPPSPTPAFLTVPGNGFAEPFPLTPGRWIIHIRVEDVLLDYLVLLPSSYYEAPILQSKITDPCTYLTSDGNRGQNCLLYRHAPMDRFPAAPASQGVYSSRGRRKRQARVRRPTPEHPEMASISGRQAQLQLTFRVPAPGQYVVVLEYASEVDTVQNVNVIVGGDGQLTTQAQARVNIDRCAYSFLCRGVAVDQNGRVAALQLDHKSDLLFQTSTAAFLLHKVYAVPAEDFYMEYVEPKPICVSVHGRFTEDSRYCVPSQYELPPSALILDATRQGRLSVPSGGRRSRQVAPLPLTAPQRGGVLLKSPQTEISFSTRVPAVGRHMFVIHYRQPEHPSFPVEVRVDAGRLWKGSANASFCPRASGCRDQVIAEQRIALDLPRHELSVTLRVPPGKTLILDYILVVPDERYRPDLLKEQPLGKASDFISQCGRNSFYIDSSSSQFCQDSARSLVAHFNDGALPCECNQAGSTGPTCAPMGCTRCAVGHYGFPYCRACNCGRRLCDEVTGQCICPPQTVQPACDECVIYTFSYHPLLGCEGCDCSPIGITSTAGENCDPSTGQCTCKERIEGRQCDHCSPGYYRFPECIPCDCNVGGVVPDVCHPETGECLCKKNVVGAKCDRCREGSFHFDESNPSGCTSCFCFGATNQCQSSDKRRGKFVDMQDWRLEKMDQEEVPSVFNPASNTAVADVQELPATVQNLHWVAPPSYLGDRVSSYGGYLTYQVKSFGLPSEGMVLLGRRPDVLLTDQDMTLVYRDPSTPTADKLYQGRVQLVEGNFRHDVTERPVTREEMMTVLAGLDSLWIRGLYFTQSQRLSLGEVGLEEATPTGSGVSSSTVEVCDCPPGHLGDSCQEGQRVHNPQVNGQNVLFPNLNDREASSTYQKCAPGYYRDRSVMTLGRCVPCSCNGLSNECDETTGRCLNCQSNAAGDRCEQCKEGYYGNATERTCRVCPCPFNVASNSFAIGCRKVSGGFMCVCKQGYAGARCEKCAPGYYGDPMALRGSCQLCNCNGNPSSCDSRTGVCKNTLEPKDTNTEEQCQECDSCVMTLLADLETLEEELSKLKSQLENVSAGSAAQDRLKKLEDAITATKTLVNKYNASISSQIPKVKQLEKDATNLNEDIGLLKKKAGENSENAKKAVDEADNTHKRAQDLLNDAQNMFMKIKDLLAKLKDATSSGSSVPTEDLAKIMDEAERMVTEMKGRDFTGLKDAAEKERDEARKLLDHIKTNVTKQHDLNKENAKRIEGLLKEHDAKIKDLEQALKEAEDNVKKANRQNDLNGRALEDYLKQKKDLEKERNKVADQIAMAKDQLKATKNLLDMLDASKKEYEELAAQLDGAKTDLTKKVNDITRAAAKEDIVKKAEKHADTLAKLAKDLQEAVKNASSSSDVRCAVDAIDAYKNITEAIEAAEKAANEAKKAADKALKDVQGQDLTKRAKDLKNNGNRLLKEAKDAQKDLQDSEGELDTQKKRLNDAKKKKDDLKNSLDKAQAELANINRDDIADKIDAAKRIAANANNTANDAMDRLDAIREEVEKINILPGDSNLDKVLSDVDKSVKNLTNTIPSLLDKINQIESLGSEMSPTTNVSDNIKRIKELIQLARDAANRITVPMKFMGDGHVELRTPDSMDDLKAYTALSLSLQRPEDPNSGRGDGSRGRRQSTPDDGNLFVLYLGKKDASKDYIGMALRSNQLFCIYKLNGVEYEVKTDFISKSPSEPSYFDRVDLRRIYEDAEVILTKLFTSSEPDTPITYSNKGEITRNLLNLDPEDIVFYVGGYPDHFTPPPSLKYPKYRGCIEMSTFNERFISLYNFKKAVNVNPVLPCKRYIPSEVDMYFEGSGYAKVAINKMPSVLVLAQSIYTRSENALLLYIGDEESYYMVTVEEGESNKKEFPLDKREDVQIVLSKRKTIYVRIGNTPVITASYNPKEYQSYYIGGLPPTLRERDNIMNPPLKGCLRNIKMGGSHPTIEERVGMSRGCPTDFLASRKAEFSQGSSLSMAPAGFSLAGDMTVSLGFRSTENNGILFTNTQAGTGMELSMQNGFVLFKFKDKVWKSDKTYNDGKWHYLTVTKKGQRLELLINEEDKGKQSTASPFAGSGTDIFLGKDTFKGCLTNLYMRRPSNMFKPEDLSTFTSKGTILMDVCTADRPPLLMLANRNRSISRMDEEARDDGDSDCRLPSLVKNSYRLGGTLAHLTYSITPETLRSRPNFSLDVRTGSADGLLLYVAGKQGSAHLALYLSKGRIRLSIGRKRHIFNREKYNDDKWHTVMFSWEKRKFRLVVDGIRAHDGQLSPEEGVSLDLQSPVYLGSVPAPVRTEQQWRDLPGESLIGCVRNFKMNGQPMAEPTANLGVAPCFDGPMESGAYFSGNGSYAVIENSFVVGVSFELVFEVRPRTLTGVIFHVGGNRGHHLSLFLRRGDVVVQVNNGAGAFNVSVTPKHTLCDGMSHRVAVIKRNNVVQLDVDTEERYTVGPLSSLATRTSDPLYVGSIPDTTWPAHLPKASFVGCLQNVQINGNVVSFDRIAGVFGPVNLRDCPSS</sequence>
<feature type="disulfide bond" evidence="12">
    <location>
        <begin position="606"/>
        <end position="615"/>
    </location>
</feature>
<comment type="caution">
    <text evidence="19">The sequence shown here is derived from an EMBL/GenBank/DDBJ whole genome shotgun (WGS) entry which is preliminary data.</text>
</comment>
<evidence type="ECO:0000256" key="14">
    <source>
        <dbReference type="SAM" id="MobiDB-lite"/>
    </source>
</evidence>
<evidence type="ECO:0000256" key="7">
    <source>
        <dbReference type="ARBA" id="ARBA00022889"/>
    </source>
</evidence>
<feature type="disulfide bond" evidence="12">
    <location>
        <begin position="561"/>
        <end position="570"/>
    </location>
</feature>
<reference evidence="19" key="1">
    <citation type="submission" date="2021-01" db="EMBL/GenBank/DDBJ databases">
        <authorList>
            <person name="Zahm M."/>
            <person name="Roques C."/>
            <person name="Cabau C."/>
            <person name="Klopp C."/>
            <person name="Donnadieu C."/>
            <person name="Jouanno E."/>
            <person name="Lampietro C."/>
            <person name="Louis A."/>
            <person name="Herpin A."/>
            <person name="Echchiki A."/>
            <person name="Berthelot C."/>
            <person name="Parey E."/>
            <person name="Roest-Crollius H."/>
            <person name="Braasch I."/>
            <person name="Postlethwait J."/>
            <person name="Bobe J."/>
            <person name="Montfort J."/>
            <person name="Bouchez O."/>
            <person name="Begum T."/>
            <person name="Mejri S."/>
            <person name="Adams A."/>
            <person name="Chen W.-J."/>
            <person name="Guiguen Y."/>
        </authorList>
    </citation>
    <scope>NUCLEOTIDE SEQUENCE</scope>
    <source>
        <tissue evidence="19">Blood</tissue>
    </source>
</reference>
<evidence type="ECO:0000256" key="13">
    <source>
        <dbReference type="SAM" id="Coils"/>
    </source>
</evidence>
<dbReference type="GO" id="GO:0005102">
    <property type="term" value="F:signaling receptor binding"/>
    <property type="evidence" value="ECO:0007669"/>
    <property type="project" value="InterPro"/>
</dbReference>
<dbReference type="SMART" id="SM00181">
    <property type="entry name" value="EGF"/>
    <property type="match status" value="14"/>
</dbReference>
<feature type="disulfide bond" evidence="12">
    <location>
        <begin position="652"/>
        <end position="661"/>
    </location>
</feature>
<evidence type="ECO:0000313" key="19">
    <source>
        <dbReference type="EMBL" id="KAI1902257.1"/>
    </source>
</evidence>
<feature type="disulfide bond" evidence="12">
    <location>
        <begin position="379"/>
        <end position="388"/>
    </location>
</feature>
<dbReference type="Pfam" id="PF00052">
    <property type="entry name" value="Laminin_B"/>
    <property type="match status" value="1"/>
</dbReference>
<dbReference type="PROSITE" id="PS50025">
    <property type="entry name" value="LAM_G_DOMAIN"/>
    <property type="match status" value="4"/>
</dbReference>
<evidence type="ECO:0000256" key="1">
    <source>
        <dbReference type="ARBA" id="ARBA00004302"/>
    </source>
</evidence>
<feature type="compositionally biased region" description="Basic and acidic residues" evidence="14">
    <location>
        <begin position="2448"/>
        <end position="2466"/>
    </location>
</feature>
<dbReference type="Gene3D" id="1.20.1270.60">
    <property type="entry name" value="Arfaptin homology (AH) domain/BAR domain"/>
    <property type="match status" value="1"/>
</dbReference>
<evidence type="ECO:0000259" key="18">
    <source>
        <dbReference type="PROSITE" id="PS51117"/>
    </source>
</evidence>
<dbReference type="PANTHER" id="PTHR10574:SF406">
    <property type="entry name" value="LAMININ SUBUNIT ALPHA 5"/>
    <property type="match status" value="1"/>
</dbReference>
<feature type="disulfide bond" evidence="12">
    <location>
        <begin position="404"/>
        <end position="416"/>
    </location>
</feature>
<feature type="disulfide bond" evidence="12">
    <location>
        <begin position="542"/>
        <end position="559"/>
    </location>
</feature>
<feature type="domain" description="Laminin EGF-like" evidence="16">
    <location>
        <begin position="1575"/>
        <end position="1625"/>
    </location>
</feature>
<feature type="disulfide bond" evidence="12">
    <location>
        <begin position="449"/>
        <end position="461"/>
    </location>
</feature>
<feature type="disulfide bond" evidence="12">
    <location>
        <begin position="424"/>
        <end position="433"/>
    </location>
</feature>
<comment type="caution">
    <text evidence="12">Lacks conserved residue(s) required for the propagation of feature annotation.</text>
</comment>
<dbReference type="GO" id="GO:0045995">
    <property type="term" value="P:regulation of embryonic development"/>
    <property type="evidence" value="ECO:0007669"/>
    <property type="project" value="InterPro"/>
</dbReference>
<keyword evidence="5" id="KW-0677">Repeat</keyword>
<evidence type="ECO:0000256" key="8">
    <source>
        <dbReference type="ARBA" id="ARBA00023054"/>
    </source>
</evidence>
<dbReference type="GO" id="GO:0030155">
    <property type="term" value="P:regulation of cell adhesion"/>
    <property type="evidence" value="ECO:0007669"/>
    <property type="project" value="InterPro"/>
</dbReference>
<dbReference type="SMART" id="SM00282">
    <property type="entry name" value="LamG"/>
    <property type="match status" value="5"/>
</dbReference>
<feature type="disulfide bond" evidence="12">
    <location>
        <begin position="586"/>
        <end position="598"/>
    </location>
</feature>
<feature type="domain" description="Laminin N-terminal" evidence="18">
    <location>
        <begin position="1"/>
        <end position="128"/>
    </location>
</feature>
<keyword evidence="4" id="KW-0732">Signal</keyword>
<comment type="subcellular location">
    <subcellularLocation>
        <location evidence="1">Secreted</location>
        <location evidence="1">Extracellular space</location>
        <location evidence="1">Extracellular matrix</location>
        <location evidence="1">Basement membrane</location>
    </subcellularLocation>
</comment>
<dbReference type="Gene3D" id="2.10.25.10">
    <property type="entry name" value="Laminin"/>
    <property type="match status" value="17"/>
</dbReference>
<feature type="disulfide bond" evidence="12">
    <location>
        <begin position="677"/>
        <end position="689"/>
    </location>
</feature>
<dbReference type="Gene3D" id="2.60.120.260">
    <property type="entry name" value="Galactose-binding domain-like"/>
    <property type="match status" value="1"/>
</dbReference>
<evidence type="ECO:0000256" key="4">
    <source>
        <dbReference type="ARBA" id="ARBA00022729"/>
    </source>
</evidence>
<feature type="disulfide bond" evidence="12">
    <location>
        <begin position="724"/>
        <end position="741"/>
    </location>
</feature>
<feature type="domain" description="Laminin EGF-like" evidence="16">
    <location>
        <begin position="722"/>
        <end position="774"/>
    </location>
</feature>
<feature type="disulfide bond" evidence="12">
    <location>
        <begin position="1596"/>
        <end position="1605"/>
    </location>
</feature>
<feature type="domain" description="Laminin EGF-like" evidence="16">
    <location>
        <begin position="586"/>
        <end position="630"/>
    </location>
</feature>
<evidence type="ECO:0000256" key="2">
    <source>
        <dbReference type="ARBA" id="ARBA00022525"/>
    </source>
</evidence>
<name>A0A8T3E3R2_9TELE</name>
<dbReference type="Proteomes" id="UP000829720">
    <property type="component" value="Unassembled WGS sequence"/>
</dbReference>
<dbReference type="InterPro" id="IPR027267">
    <property type="entry name" value="AH/BAR_dom_sf"/>
</dbReference>
<feature type="region of interest" description="Disordered" evidence="14">
    <location>
        <begin position="2623"/>
        <end position="2644"/>
    </location>
</feature>
<dbReference type="SUPFAM" id="SSF57196">
    <property type="entry name" value="EGF/Laminin"/>
    <property type="match status" value="17"/>
</dbReference>
<dbReference type="FunFam" id="2.10.25.10:FF:000388">
    <property type="entry name" value="Laminin subunit alpha"/>
    <property type="match status" value="1"/>
</dbReference>
<dbReference type="FunFam" id="2.10.25.10:FF:000188">
    <property type="entry name" value="Laminin subunit gamma 2"/>
    <property type="match status" value="1"/>
</dbReference>
<evidence type="ECO:0008006" key="21">
    <source>
        <dbReference type="Google" id="ProtNLM"/>
    </source>
</evidence>
<dbReference type="Pfam" id="PF02210">
    <property type="entry name" value="Laminin_G_2"/>
    <property type="match status" value="3"/>
</dbReference>
<keyword evidence="8 13" id="KW-0175">Coiled coil</keyword>
<dbReference type="PROSITE" id="PS51115">
    <property type="entry name" value="LAMININ_IVA"/>
    <property type="match status" value="1"/>
</dbReference>
<dbReference type="GO" id="GO:0005604">
    <property type="term" value="C:basement membrane"/>
    <property type="evidence" value="ECO:0007669"/>
    <property type="project" value="UniProtKB-SubCell"/>
</dbReference>
<dbReference type="OrthoDB" id="5984158at2759"/>
<feature type="region of interest" description="Disordered" evidence="14">
    <location>
        <begin position="1078"/>
        <end position="1107"/>
    </location>
</feature>
<feature type="domain" description="Laminin EGF-like" evidence="16">
    <location>
        <begin position="359"/>
        <end position="403"/>
    </location>
</feature>
<keyword evidence="11 12" id="KW-0424">Laminin EGF-like domain</keyword>
<feature type="domain" description="Laminin EGF-like" evidence="16">
    <location>
        <begin position="404"/>
        <end position="448"/>
    </location>
</feature>